<feature type="transmembrane region" description="Helical" evidence="1">
    <location>
        <begin position="21"/>
        <end position="39"/>
    </location>
</feature>
<name>A0A848MH93_9GAMM</name>
<dbReference type="Gene3D" id="3.20.20.450">
    <property type="entry name" value="EAL domain"/>
    <property type="match status" value="1"/>
</dbReference>
<accession>A0A848MH93</accession>
<feature type="transmembrane region" description="Helical" evidence="1">
    <location>
        <begin position="160"/>
        <end position="180"/>
    </location>
</feature>
<feature type="transmembrane region" description="Helical" evidence="1">
    <location>
        <begin position="70"/>
        <end position="90"/>
    </location>
</feature>
<reference evidence="3 4" key="1">
    <citation type="submission" date="2020-01" db="EMBL/GenBank/DDBJ databases">
        <authorList>
            <person name="Lee S.D."/>
        </authorList>
    </citation>
    <scope>NUCLEOTIDE SEQUENCE [LARGE SCALE GENOMIC DNA]</scope>
    <source>
        <strain evidence="3 4">SAP-1</strain>
    </source>
</reference>
<dbReference type="InterPro" id="IPR050706">
    <property type="entry name" value="Cyclic-di-GMP_PDE-like"/>
</dbReference>
<evidence type="ECO:0000313" key="4">
    <source>
        <dbReference type="Proteomes" id="UP000585363"/>
    </source>
</evidence>
<keyword evidence="1" id="KW-1133">Transmembrane helix</keyword>
<dbReference type="PROSITE" id="PS50883">
    <property type="entry name" value="EAL"/>
    <property type="match status" value="1"/>
</dbReference>
<comment type="caution">
    <text evidence="3">The sequence shown here is derived from an EMBL/GenBank/DDBJ whole genome shotgun (WGS) entry which is preliminary data.</text>
</comment>
<proteinExistence type="predicted"/>
<sequence length="443" mass="49131">MPSRHAIATPSGKHLIFLCRVIAVTGLVVSLGWLMVFVVLHEWDLVLSLLILGIAVVPCWRLAAGGYFSAGLMLSQVFCVIFVIIFCLFYDVPEAMVQRTTHLYLLVIALVGYMNFQSNRSTMQIIIIVFSLIAFIIFCNNAVTLSFVNEMPRRFRSFSIWVNPVLATTILCGAIAAMHADLSRMTAKARSIQRALYNDEFVLVFQPLVDRTGGIIGAEALLRWQHPSKGMLPPSEFISEAQDAGLMPAIGEWVIASAFRELALWQENVLTRHLSLSINITVDHLMQHNFIDELIKNAKNAGIPASLVKLELTESVFASDPDTIVARMKDLAQAGFKFSLDDFGTGFSSLSYLRRLPLEQIKIDRSFVSAASESKKGAVIARIIAQMGAELSLEVLAEGIETAEQWSIMQRFGCTLFQGFLFSRPLSAANLQRFICENKAASE</sequence>
<dbReference type="InterPro" id="IPR001633">
    <property type="entry name" value="EAL_dom"/>
</dbReference>
<dbReference type="PANTHER" id="PTHR33121">
    <property type="entry name" value="CYCLIC DI-GMP PHOSPHODIESTERASE PDEF"/>
    <property type="match status" value="1"/>
</dbReference>
<dbReference type="InterPro" id="IPR035919">
    <property type="entry name" value="EAL_sf"/>
</dbReference>
<feature type="domain" description="EAL" evidence="2">
    <location>
        <begin position="185"/>
        <end position="439"/>
    </location>
</feature>
<evidence type="ECO:0000313" key="3">
    <source>
        <dbReference type="EMBL" id="NMP26533.1"/>
    </source>
</evidence>
<keyword evidence="1" id="KW-0812">Transmembrane</keyword>
<dbReference type="GO" id="GO:0071111">
    <property type="term" value="F:cyclic-guanylate-specific phosphodiesterase activity"/>
    <property type="evidence" value="ECO:0007669"/>
    <property type="project" value="InterPro"/>
</dbReference>
<dbReference type="SUPFAM" id="SSF141868">
    <property type="entry name" value="EAL domain-like"/>
    <property type="match status" value="1"/>
</dbReference>
<reference evidence="3 4" key="2">
    <citation type="submission" date="2020-06" db="EMBL/GenBank/DDBJ databases">
        <title>Polyphasic characterization of a Rahnella strain isolated from tree sap.</title>
        <authorList>
            <person name="Kim I.S."/>
        </authorList>
    </citation>
    <scope>NUCLEOTIDE SEQUENCE [LARGE SCALE GENOMIC DNA]</scope>
    <source>
        <strain evidence="3 4">SAP-1</strain>
    </source>
</reference>
<keyword evidence="4" id="KW-1185">Reference proteome</keyword>
<dbReference type="SMART" id="SM00052">
    <property type="entry name" value="EAL"/>
    <property type="match status" value="1"/>
</dbReference>
<keyword evidence="1" id="KW-0472">Membrane</keyword>
<evidence type="ECO:0000256" key="1">
    <source>
        <dbReference type="SAM" id="Phobius"/>
    </source>
</evidence>
<organism evidence="3 4">
    <name type="scientific">Rouxiella aceris</name>
    <dbReference type="NCBI Taxonomy" id="2703884"/>
    <lineage>
        <taxon>Bacteria</taxon>
        <taxon>Pseudomonadati</taxon>
        <taxon>Pseudomonadota</taxon>
        <taxon>Gammaproteobacteria</taxon>
        <taxon>Enterobacterales</taxon>
        <taxon>Yersiniaceae</taxon>
        <taxon>Rouxiella</taxon>
    </lineage>
</organism>
<dbReference type="CDD" id="cd01948">
    <property type="entry name" value="EAL"/>
    <property type="match status" value="1"/>
</dbReference>
<protein>
    <submittedName>
        <fullName evidence="3">EAL domain-containing protein</fullName>
    </submittedName>
</protein>
<feature type="transmembrane region" description="Helical" evidence="1">
    <location>
        <begin position="45"/>
        <end position="63"/>
    </location>
</feature>
<evidence type="ECO:0000259" key="2">
    <source>
        <dbReference type="PROSITE" id="PS50883"/>
    </source>
</evidence>
<feature type="transmembrane region" description="Helical" evidence="1">
    <location>
        <begin position="125"/>
        <end position="148"/>
    </location>
</feature>
<feature type="transmembrane region" description="Helical" evidence="1">
    <location>
        <begin position="96"/>
        <end position="113"/>
    </location>
</feature>
<dbReference type="EMBL" id="JAADJU010000003">
    <property type="protein sequence ID" value="NMP26533.1"/>
    <property type="molecule type" value="Genomic_DNA"/>
</dbReference>
<dbReference type="AlphaFoldDB" id="A0A848MH93"/>
<gene>
    <name evidence="3" type="ORF">GW590_06575</name>
</gene>
<dbReference type="Proteomes" id="UP000585363">
    <property type="component" value="Unassembled WGS sequence"/>
</dbReference>
<dbReference type="RefSeq" id="WP_169402235.1">
    <property type="nucleotide sequence ID" value="NZ_JAADJU010000003.1"/>
</dbReference>
<dbReference type="Pfam" id="PF00563">
    <property type="entry name" value="EAL"/>
    <property type="match status" value="1"/>
</dbReference>
<dbReference type="PANTHER" id="PTHR33121:SF70">
    <property type="entry name" value="SIGNALING PROTEIN YKOW"/>
    <property type="match status" value="1"/>
</dbReference>